<keyword evidence="8" id="KW-1185">Reference proteome</keyword>
<proteinExistence type="inferred from homology"/>
<keyword evidence="4" id="KW-0812">Transmembrane</keyword>
<evidence type="ECO:0000256" key="3">
    <source>
        <dbReference type="ARBA" id="ARBA00022475"/>
    </source>
</evidence>
<evidence type="ECO:0000313" key="8">
    <source>
        <dbReference type="Proteomes" id="UP000619244"/>
    </source>
</evidence>
<name>A0A918NRM4_9ACTN</name>
<keyword evidence="3" id="KW-1003">Cell membrane</keyword>
<gene>
    <name evidence="7" type="ORF">GCM10010358_50390</name>
</gene>
<evidence type="ECO:0008006" key="9">
    <source>
        <dbReference type="Google" id="ProtNLM"/>
    </source>
</evidence>
<dbReference type="AlphaFoldDB" id="A0A918NRM4"/>
<dbReference type="GO" id="GO:0005886">
    <property type="term" value="C:plasma membrane"/>
    <property type="evidence" value="ECO:0007669"/>
    <property type="project" value="UniProtKB-SubCell"/>
</dbReference>
<dbReference type="InterPro" id="IPR032808">
    <property type="entry name" value="DoxX"/>
</dbReference>
<evidence type="ECO:0000256" key="1">
    <source>
        <dbReference type="ARBA" id="ARBA00004651"/>
    </source>
</evidence>
<comment type="subcellular location">
    <subcellularLocation>
        <location evidence="1">Cell membrane</location>
        <topology evidence="1">Multi-pass membrane protein</topology>
    </subcellularLocation>
</comment>
<dbReference type="Pfam" id="PF07681">
    <property type="entry name" value="DoxX"/>
    <property type="match status" value="1"/>
</dbReference>
<evidence type="ECO:0000313" key="7">
    <source>
        <dbReference type="EMBL" id="GGX90340.1"/>
    </source>
</evidence>
<dbReference type="InterPro" id="IPR051907">
    <property type="entry name" value="DoxX-like_oxidoreductase"/>
</dbReference>
<organism evidence="7 8">
    <name type="scientific">Streptomyces minutiscleroticus</name>
    <dbReference type="NCBI Taxonomy" id="68238"/>
    <lineage>
        <taxon>Bacteria</taxon>
        <taxon>Bacillati</taxon>
        <taxon>Actinomycetota</taxon>
        <taxon>Actinomycetes</taxon>
        <taxon>Kitasatosporales</taxon>
        <taxon>Streptomycetaceae</taxon>
        <taxon>Streptomyces</taxon>
    </lineage>
</organism>
<keyword evidence="5" id="KW-1133">Transmembrane helix</keyword>
<evidence type="ECO:0000256" key="2">
    <source>
        <dbReference type="ARBA" id="ARBA00006679"/>
    </source>
</evidence>
<dbReference type="Proteomes" id="UP000619244">
    <property type="component" value="Unassembled WGS sequence"/>
</dbReference>
<comment type="similarity">
    <text evidence="2">Belongs to the DoxX family.</text>
</comment>
<evidence type="ECO:0000256" key="4">
    <source>
        <dbReference type="ARBA" id="ARBA00022692"/>
    </source>
</evidence>
<keyword evidence="6" id="KW-0472">Membrane</keyword>
<protein>
    <recommendedName>
        <fullName evidence="9">DoxX family protein</fullName>
    </recommendedName>
</protein>
<sequence>MSLLRVIGRPMLASMFITGGLHSLRDPKSVAPAAEPVVRPITERVQVLPDGTEQLVRLNGTVQVGAGVLLAFGRAPRLAALALAATTVPTTLAAHRFWEEEDPGARAQQRIHFFKNMSMLGGLLIAADDTGGAPSLLWRTRHGARTLRREAKLAQRSARAGARPAAAVSGVRSAVGGVTSTVGGGAKAAAGGARSAASGVTSTVGGGAKAAVGGVKSGVGSAKAKLPV</sequence>
<reference evidence="7" key="1">
    <citation type="journal article" date="2014" name="Int. J. Syst. Evol. Microbiol.">
        <title>Complete genome sequence of Corynebacterium casei LMG S-19264T (=DSM 44701T), isolated from a smear-ripened cheese.</title>
        <authorList>
            <consortium name="US DOE Joint Genome Institute (JGI-PGF)"/>
            <person name="Walter F."/>
            <person name="Albersmeier A."/>
            <person name="Kalinowski J."/>
            <person name="Ruckert C."/>
        </authorList>
    </citation>
    <scope>NUCLEOTIDE SEQUENCE</scope>
    <source>
        <strain evidence="7">JCM 4790</strain>
    </source>
</reference>
<evidence type="ECO:0000256" key="6">
    <source>
        <dbReference type="ARBA" id="ARBA00023136"/>
    </source>
</evidence>
<dbReference type="PANTHER" id="PTHR33452">
    <property type="entry name" value="OXIDOREDUCTASE CATD-RELATED"/>
    <property type="match status" value="1"/>
</dbReference>
<accession>A0A918NRM4</accession>
<reference evidence="7" key="2">
    <citation type="submission" date="2020-09" db="EMBL/GenBank/DDBJ databases">
        <authorList>
            <person name="Sun Q."/>
            <person name="Ohkuma M."/>
        </authorList>
    </citation>
    <scope>NUCLEOTIDE SEQUENCE</scope>
    <source>
        <strain evidence="7">JCM 4790</strain>
    </source>
</reference>
<dbReference type="PANTHER" id="PTHR33452:SF1">
    <property type="entry name" value="INNER MEMBRANE PROTEIN YPHA-RELATED"/>
    <property type="match status" value="1"/>
</dbReference>
<dbReference type="EMBL" id="BMVU01000028">
    <property type="protein sequence ID" value="GGX90340.1"/>
    <property type="molecule type" value="Genomic_DNA"/>
</dbReference>
<evidence type="ECO:0000256" key="5">
    <source>
        <dbReference type="ARBA" id="ARBA00022989"/>
    </source>
</evidence>
<comment type="caution">
    <text evidence="7">The sequence shown here is derived from an EMBL/GenBank/DDBJ whole genome shotgun (WGS) entry which is preliminary data.</text>
</comment>